<comment type="caution">
    <text evidence="7">The sequence shown here is derived from an EMBL/GenBank/DDBJ whole genome shotgun (WGS) entry which is preliminary data.</text>
</comment>
<comment type="similarity">
    <text evidence="1">Belongs to the bacterial solute-binding protein 3 family.</text>
</comment>
<dbReference type="EMBL" id="AZGA01000057">
    <property type="protein sequence ID" value="KRM33202.1"/>
    <property type="molecule type" value="Genomic_DNA"/>
</dbReference>
<proteinExistence type="inferred from homology"/>
<feature type="chain" id="PRO_5039135099" evidence="4">
    <location>
        <begin position="32"/>
        <end position="287"/>
    </location>
</feature>
<dbReference type="Proteomes" id="UP000051236">
    <property type="component" value="Unassembled WGS sequence"/>
</dbReference>
<dbReference type="InterPro" id="IPR001320">
    <property type="entry name" value="Iontro_rcpt_C"/>
</dbReference>
<dbReference type="STRING" id="1423734.FC83_GL003285"/>
<reference evidence="7 8" key="1">
    <citation type="journal article" date="2015" name="Genome Announc.">
        <title>Expanding the biotechnology potential of lactobacilli through comparative genomics of 213 strains and associated genera.</title>
        <authorList>
            <person name="Sun Z."/>
            <person name="Harris H.M."/>
            <person name="McCann A."/>
            <person name="Guo C."/>
            <person name="Argimon S."/>
            <person name="Zhang W."/>
            <person name="Yang X."/>
            <person name="Jeffery I.B."/>
            <person name="Cooney J.C."/>
            <person name="Kagawa T.F."/>
            <person name="Liu W."/>
            <person name="Song Y."/>
            <person name="Salvetti E."/>
            <person name="Wrobel A."/>
            <person name="Rasinkangas P."/>
            <person name="Parkhill J."/>
            <person name="Rea M.C."/>
            <person name="O'Sullivan O."/>
            <person name="Ritari J."/>
            <person name="Douillard F.P."/>
            <person name="Paul Ross R."/>
            <person name="Yang R."/>
            <person name="Briner A.E."/>
            <person name="Felis G.E."/>
            <person name="de Vos W.M."/>
            <person name="Barrangou R."/>
            <person name="Klaenhammer T.R."/>
            <person name="Caufield P.W."/>
            <person name="Cui Y."/>
            <person name="Zhang H."/>
            <person name="O'Toole P.W."/>
        </authorList>
    </citation>
    <scope>NUCLEOTIDE SEQUENCE [LARGE SCALE GENOMIC DNA]</scope>
    <source>
        <strain evidence="7 8">DSM 18527</strain>
    </source>
</reference>
<feature type="domain" description="Solute-binding protein family 3/N-terminal" evidence="5">
    <location>
        <begin position="53"/>
        <end position="276"/>
    </location>
</feature>
<dbReference type="PATRIC" id="fig|1423734.3.peg.3336"/>
<evidence type="ECO:0000259" key="6">
    <source>
        <dbReference type="SMART" id="SM00079"/>
    </source>
</evidence>
<dbReference type="GO" id="GO:0030288">
    <property type="term" value="C:outer membrane-bounded periplasmic space"/>
    <property type="evidence" value="ECO:0007669"/>
    <property type="project" value="TreeGrafter"/>
</dbReference>
<keyword evidence="2" id="KW-0813">Transport</keyword>
<feature type="signal peptide" evidence="4">
    <location>
        <begin position="1"/>
        <end position="31"/>
    </location>
</feature>
<organism evidence="7 8">
    <name type="scientific">Agrilactobacillus composti DSM 18527 = JCM 14202</name>
    <dbReference type="NCBI Taxonomy" id="1423734"/>
    <lineage>
        <taxon>Bacteria</taxon>
        <taxon>Bacillati</taxon>
        <taxon>Bacillota</taxon>
        <taxon>Bacilli</taxon>
        <taxon>Lactobacillales</taxon>
        <taxon>Lactobacillaceae</taxon>
        <taxon>Agrilactobacillus</taxon>
    </lineage>
</organism>
<evidence type="ECO:0000256" key="2">
    <source>
        <dbReference type="ARBA" id="ARBA00022448"/>
    </source>
</evidence>
<dbReference type="SMART" id="SM00062">
    <property type="entry name" value="PBPb"/>
    <property type="match status" value="1"/>
</dbReference>
<keyword evidence="3 4" id="KW-0732">Signal</keyword>
<evidence type="ECO:0000259" key="5">
    <source>
        <dbReference type="SMART" id="SM00062"/>
    </source>
</evidence>
<keyword evidence="8" id="KW-1185">Reference proteome</keyword>
<evidence type="ECO:0000256" key="1">
    <source>
        <dbReference type="ARBA" id="ARBA00010333"/>
    </source>
</evidence>
<dbReference type="InterPro" id="IPR051455">
    <property type="entry name" value="Bact_solute-bind_prot3"/>
</dbReference>
<evidence type="ECO:0000256" key="4">
    <source>
        <dbReference type="SAM" id="SignalP"/>
    </source>
</evidence>
<sequence>MEGFQMNRKSKSWVLLLTVVAALALIFPAFAKPTTANAASNDSSVSAIKKRGTIKIAVFQDLPPYGWVNKKGKLTGYDLALARQVAKDLGVKTKFVQVNANNRVDALNSNKVDIVLANFTVTDERKQVVDFAKPYMKVSVGVISPKSKPITKVSQLKGKDLIVTKGTTAENYFTAQQKDVNLQKYDSKTQQFNALKNGRGVALADDNSYLYAWVKNNPKYTVGIKSIGPKQYIAPAVKKGNKSLLTWTNKEITKLNKAKFFEKSYNSQLKPYFGSEVKASDIIITNK</sequence>
<gene>
    <name evidence="7" type="ORF">FC83_GL003285</name>
</gene>
<dbReference type="Pfam" id="PF00497">
    <property type="entry name" value="SBP_bac_3"/>
    <property type="match status" value="1"/>
</dbReference>
<dbReference type="AlphaFoldDB" id="A0A0R1XSR2"/>
<protein>
    <submittedName>
        <fullName evidence="7">ABC transporter solute-binding component</fullName>
    </submittedName>
</protein>
<dbReference type="Gene3D" id="3.40.190.10">
    <property type="entry name" value="Periplasmic binding protein-like II"/>
    <property type="match status" value="2"/>
</dbReference>
<dbReference type="GO" id="GO:0006865">
    <property type="term" value="P:amino acid transport"/>
    <property type="evidence" value="ECO:0007669"/>
    <property type="project" value="TreeGrafter"/>
</dbReference>
<dbReference type="InterPro" id="IPR001638">
    <property type="entry name" value="Solute-binding_3/MltF_N"/>
</dbReference>
<dbReference type="GO" id="GO:0005576">
    <property type="term" value="C:extracellular region"/>
    <property type="evidence" value="ECO:0007669"/>
    <property type="project" value="TreeGrafter"/>
</dbReference>
<dbReference type="SUPFAM" id="SSF53850">
    <property type="entry name" value="Periplasmic binding protein-like II"/>
    <property type="match status" value="1"/>
</dbReference>
<dbReference type="PANTHER" id="PTHR30085">
    <property type="entry name" value="AMINO ACID ABC TRANSPORTER PERMEASE"/>
    <property type="match status" value="1"/>
</dbReference>
<dbReference type="GO" id="GO:0016020">
    <property type="term" value="C:membrane"/>
    <property type="evidence" value="ECO:0007669"/>
    <property type="project" value="InterPro"/>
</dbReference>
<dbReference type="SMART" id="SM00079">
    <property type="entry name" value="PBPe"/>
    <property type="match status" value="1"/>
</dbReference>
<evidence type="ECO:0000313" key="7">
    <source>
        <dbReference type="EMBL" id="KRM33202.1"/>
    </source>
</evidence>
<evidence type="ECO:0000313" key="8">
    <source>
        <dbReference type="Proteomes" id="UP000051236"/>
    </source>
</evidence>
<name>A0A0R1XSR2_9LACO</name>
<feature type="domain" description="Ionotropic glutamate receptor C-terminal" evidence="6">
    <location>
        <begin position="53"/>
        <end position="263"/>
    </location>
</feature>
<dbReference type="PANTHER" id="PTHR30085:SF6">
    <property type="entry name" value="ABC TRANSPORTER GLUTAMINE-BINDING PROTEIN GLNH"/>
    <property type="match status" value="1"/>
</dbReference>
<accession>A0A0R1XSR2</accession>
<evidence type="ECO:0000256" key="3">
    <source>
        <dbReference type="ARBA" id="ARBA00022729"/>
    </source>
</evidence>
<dbReference type="eggNOG" id="COG0834">
    <property type="taxonomic scope" value="Bacteria"/>
</dbReference>
<dbReference type="GO" id="GO:0015276">
    <property type="term" value="F:ligand-gated monoatomic ion channel activity"/>
    <property type="evidence" value="ECO:0007669"/>
    <property type="project" value="InterPro"/>
</dbReference>